<protein>
    <submittedName>
        <fullName evidence="1">Uncharacterized protein</fullName>
    </submittedName>
</protein>
<dbReference type="STRING" id="157910.SAMN05445850_4541"/>
<keyword evidence="2" id="KW-1185">Reference proteome</keyword>
<organism evidence="1 2">
    <name type="scientific">Paraburkholderia tuberum</name>
    <dbReference type="NCBI Taxonomy" id="157910"/>
    <lineage>
        <taxon>Bacteria</taxon>
        <taxon>Pseudomonadati</taxon>
        <taxon>Pseudomonadota</taxon>
        <taxon>Betaproteobacteria</taxon>
        <taxon>Burkholderiales</taxon>
        <taxon>Burkholderiaceae</taxon>
        <taxon>Paraburkholderia</taxon>
    </lineage>
</organism>
<sequence length="125" mass="14009">MANTTWPISTLPGPRFEIAAPTTKRHRGVYTPLVRANEFCCLRIKLLSIDFTSMKGQPCGLAPLLDLSKSFRCRLKLVALLLCLHFPSTQFCMRGINNSPRRERKVEVPETAISMSDSSRAISEV</sequence>
<evidence type="ECO:0000313" key="2">
    <source>
        <dbReference type="Proteomes" id="UP000199365"/>
    </source>
</evidence>
<accession>A0A1H1JBK6</accession>
<reference evidence="2" key="1">
    <citation type="submission" date="2016-10" db="EMBL/GenBank/DDBJ databases">
        <authorList>
            <person name="Varghese N."/>
            <person name="Submissions S."/>
        </authorList>
    </citation>
    <scope>NUCLEOTIDE SEQUENCE [LARGE SCALE GENOMIC DNA]</scope>
    <source>
        <strain evidence="2">DUS833</strain>
    </source>
</reference>
<gene>
    <name evidence="1" type="ORF">SAMN05445850_4541</name>
</gene>
<dbReference type="AlphaFoldDB" id="A0A1H1JBK6"/>
<evidence type="ECO:0000313" key="1">
    <source>
        <dbReference type="EMBL" id="SDR47367.1"/>
    </source>
</evidence>
<proteinExistence type="predicted"/>
<dbReference type="EMBL" id="FNKX01000002">
    <property type="protein sequence ID" value="SDR47367.1"/>
    <property type="molecule type" value="Genomic_DNA"/>
</dbReference>
<name>A0A1H1JBK6_9BURK</name>
<dbReference type="Proteomes" id="UP000199365">
    <property type="component" value="Unassembled WGS sequence"/>
</dbReference>